<dbReference type="AlphaFoldDB" id="A0A6S6U4F9"/>
<feature type="signal peptide" evidence="2">
    <location>
        <begin position="1"/>
        <end position="21"/>
    </location>
</feature>
<organism evidence="3">
    <name type="scientific">uncultured Thiotrichaceae bacterium</name>
    <dbReference type="NCBI Taxonomy" id="298394"/>
    <lineage>
        <taxon>Bacteria</taxon>
        <taxon>Pseudomonadati</taxon>
        <taxon>Pseudomonadota</taxon>
        <taxon>Gammaproteobacteria</taxon>
        <taxon>Thiotrichales</taxon>
        <taxon>Thiotrichaceae</taxon>
        <taxon>environmental samples</taxon>
    </lineage>
</organism>
<proteinExistence type="predicted"/>
<feature type="chain" id="PRO_5028208773" description="Lipoprotein" evidence="2">
    <location>
        <begin position="22"/>
        <end position="156"/>
    </location>
</feature>
<name>A0A6S6U4F9_9GAMM</name>
<dbReference type="EMBL" id="CACVAY010000145">
    <property type="protein sequence ID" value="CAA6827866.1"/>
    <property type="molecule type" value="Genomic_DNA"/>
</dbReference>
<keyword evidence="2" id="KW-0732">Signal</keyword>
<accession>A0A6S6U4F9</accession>
<evidence type="ECO:0008006" key="4">
    <source>
        <dbReference type="Google" id="ProtNLM"/>
    </source>
</evidence>
<protein>
    <recommendedName>
        <fullName evidence="4">Lipoprotein</fullName>
    </recommendedName>
</protein>
<evidence type="ECO:0000313" key="3">
    <source>
        <dbReference type="EMBL" id="CAA6827866.1"/>
    </source>
</evidence>
<feature type="region of interest" description="Disordered" evidence="1">
    <location>
        <begin position="22"/>
        <end position="48"/>
    </location>
</feature>
<gene>
    <name evidence="3" type="ORF">HELGO_WM8718</name>
</gene>
<reference evidence="3" key="1">
    <citation type="submission" date="2020-01" db="EMBL/GenBank/DDBJ databases">
        <authorList>
            <person name="Meier V. D."/>
            <person name="Meier V D."/>
        </authorList>
    </citation>
    <scope>NUCLEOTIDE SEQUENCE</scope>
    <source>
        <strain evidence="3">HLG_WM_MAG_07</strain>
    </source>
</reference>
<evidence type="ECO:0000256" key="2">
    <source>
        <dbReference type="SAM" id="SignalP"/>
    </source>
</evidence>
<sequence>MKTIISLASLTLLLAACGGGGDSTGSTSSNPGVTPEITSTQDMESSPDFNFETSREIAINFDIEAARTSEGLMSLCTKYTESNGEYDIDYDSCTVQAPLVAGTYSGSMEVTNDINSVIGVVWFKEATIPPVYKVFTLENSTKYARRKNEGPFTISW</sequence>
<dbReference type="PROSITE" id="PS51257">
    <property type="entry name" value="PROKAR_LIPOPROTEIN"/>
    <property type="match status" value="1"/>
</dbReference>
<evidence type="ECO:0000256" key="1">
    <source>
        <dbReference type="SAM" id="MobiDB-lite"/>
    </source>
</evidence>
<feature type="compositionally biased region" description="Polar residues" evidence="1">
    <location>
        <begin position="30"/>
        <end position="48"/>
    </location>
</feature>